<name>A0ABS9WGY1_9ACTN</name>
<comment type="caution">
    <text evidence="6">The sequence shown here is derived from an EMBL/GenBank/DDBJ whole genome shotgun (WGS) entry which is preliminary data.</text>
</comment>
<feature type="binding site" evidence="4">
    <location>
        <position position="106"/>
    </location>
    <ligand>
        <name>Mg(2+)</name>
        <dbReference type="ChEBI" id="CHEBI:18420"/>
    </ligand>
</feature>
<dbReference type="InterPro" id="IPR043502">
    <property type="entry name" value="DNA/RNA_pol_sf"/>
</dbReference>
<evidence type="ECO:0000256" key="4">
    <source>
        <dbReference type="HAMAP-Rule" id="MF_01113"/>
    </source>
</evidence>
<feature type="binding site" evidence="4">
    <location>
        <position position="10"/>
    </location>
    <ligand>
        <name>Mg(2+)</name>
        <dbReference type="ChEBI" id="CHEBI:18420"/>
    </ligand>
</feature>
<dbReference type="InterPro" id="IPR022880">
    <property type="entry name" value="DNApol_IV"/>
</dbReference>
<keyword evidence="4" id="KW-0808">Transferase</keyword>
<comment type="similarity">
    <text evidence="1 4">Belongs to the DNA polymerase type-Y family.</text>
</comment>
<dbReference type="HAMAP" id="MF_01113">
    <property type="entry name" value="DNApol_IV"/>
    <property type="match status" value="1"/>
</dbReference>
<dbReference type="Gene3D" id="1.10.150.20">
    <property type="entry name" value="5' to 3' exonuclease, C-terminal subdomain"/>
    <property type="match status" value="1"/>
</dbReference>
<dbReference type="Proteomes" id="UP001430755">
    <property type="component" value="Unassembled WGS sequence"/>
</dbReference>
<accession>A0ABS9WGY1</accession>
<dbReference type="PROSITE" id="PS50173">
    <property type="entry name" value="UMUC"/>
    <property type="match status" value="1"/>
</dbReference>
<evidence type="ECO:0000259" key="5">
    <source>
        <dbReference type="PROSITE" id="PS50173"/>
    </source>
</evidence>
<keyword evidence="4" id="KW-0238">DNA-binding</keyword>
<protein>
    <recommendedName>
        <fullName evidence="4">DNA polymerase IV</fullName>
        <shortName evidence="4">Pol IV</shortName>
        <ecNumber evidence="4">2.7.7.7</ecNumber>
    </recommendedName>
</protein>
<keyword evidence="4" id="KW-0460">Magnesium</keyword>
<evidence type="ECO:0000256" key="3">
    <source>
        <dbReference type="ARBA" id="ARBA00049244"/>
    </source>
</evidence>
<evidence type="ECO:0000313" key="7">
    <source>
        <dbReference type="Proteomes" id="UP001430755"/>
    </source>
</evidence>
<reference evidence="6" key="1">
    <citation type="submission" date="2021-11" db="EMBL/GenBank/DDBJ databases">
        <title>A Novel Adlercreutzia Species, isolated from a Allomyrina dichotoma larva feces.</title>
        <authorList>
            <person name="Suh M.K."/>
        </authorList>
    </citation>
    <scope>NUCLEOTIDE SEQUENCE</scope>
    <source>
        <strain evidence="6">JBNU-10</strain>
    </source>
</reference>
<gene>
    <name evidence="4" type="primary">dinB</name>
    <name evidence="6" type="ORF">LPT13_07075</name>
</gene>
<comment type="subcellular location">
    <subcellularLocation>
        <location evidence="4">Cytoplasm</location>
    </subcellularLocation>
</comment>
<dbReference type="Pfam" id="PF11799">
    <property type="entry name" value="IMS_C"/>
    <property type="match status" value="1"/>
</dbReference>
<feature type="domain" description="UmuC" evidence="5">
    <location>
        <begin position="6"/>
        <end position="189"/>
    </location>
</feature>
<keyword evidence="4" id="KW-0479">Metal-binding</keyword>
<comment type="cofactor">
    <cofactor evidence="4">
        <name>Mg(2+)</name>
        <dbReference type="ChEBI" id="CHEBI:18420"/>
    </cofactor>
    <text evidence="4">Binds 2 magnesium ions per subunit.</text>
</comment>
<evidence type="ECO:0000313" key="6">
    <source>
        <dbReference type="EMBL" id="MCI2242110.1"/>
    </source>
</evidence>
<keyword evidence="4" id="KW-0963">Cytoplasm</keyword>
<comment type="subunit">
    <text evidence="4">Monomer.</text>
</comment>
<keyword evidence="4" id="KW-0227">DNA damage</keyword>
<keyword evidence="4" id="KW-0515">Mutator protein</keyword>
<dbReference type="EMBL" id="JAJMLW010000002">
    <property type="protein sequence ID" value="MCI2242110.1"/>
    <property type="molecule type" value="Genomic_DNA"/>
</dbReference>
<dbReference type="RefSeq" id="WP_242165004.1">
    <property type="nucleotide sequence ID" value="NZ_JAJMLW010000002.1"/>
</dbReference>
<dbReference type="InterPro" id="IPR036775">
    <property type="entry name" value="DNA_pol_Y-fam_lit_finger_sf"/>
</dbReference>
<evidence type="ECO:0000256" key="2">
    <source>
        <dbReference type="ARBA" id="ARBA00025589"/>
    </source>
</evidence>
<dbReference type="EC" id="2.7.7.7" evidence="4"/>
<dbReference type="SUPFAM" id="SSF56672">
    <property type="entry name" value="DNA/RNA polymerases"/>
    <property type="match status" value="1"/>
</dbReference>
<evidence type="ECO:0000256" key="1">
    <source>
        <dbReference type="ARBA" id="ARBA00010945"/>
    </source>
</evidence>
<keyword evidence="4" id="KW-0548">Nucleotidyltransferase</keyword>
<dbReference type="Gene3D" id="3.30.1490.100">
    <property type="entry name" value="DNA polymerase, Y-family, little finger domain"/>
    <property type="match status" value="1"/>
</dbReference>
<comment type="function">
    <text evidence="2 4">Poorly processive, error-prone DNA polymerase involved in untargeted mutagenesis. Copies undamaged DNA at stalled replication forks, which arise in vivo from mismatched or misaligned primer ends. These misaligned primers can be extended by PolIV. Exhibits no 3'-5' exonuclease (proofreading) activity. May be involved in translesional synthesis, in conjunction with the beta clamp from PolIII.</text>
</comment>
<dbReference type="Pfam" id="PF00817">
    <property type="entry name" value="IMS"/>
    <property type="match status" value="1"/>
</dbReference>
<dbReference type="InterPro" id="IPR043128">
    <property type="entry name" value="Rev_trsase/Diguanyl_cyclase"/>
</dbReference>
<keyword evidence="4" id="KW-0234">DNA repair</keyword>
<dbReference type="PANTHER" id="PTHR11076:SF33">
    <property type="entry name" value="DNA POLYMERASE KAPPA"/>
    <property type="match status" value="1"/>
</dbReference>
<feature type="site" description="Substrate discrimination" evidence="4">
    <location>
        <position position="15"/>
    </location>
</feature>
<keyword evidence="4" id="KW-0235">DNA replication</keyword>
<organism evidence="6 7">
    <name type="scientific">Adlercreutzia faecimuris</name>
    <dbReference type="NCBI Taxonomy" id="2897341"/>
    <lineage>
        <taxon>Bacteria</taxon>
        <taxon>Bacillati</taxon>
        <taxon>Actinomycetota</taxon>
        <taxon>Coriobacteriia</taxon>
        <taxon>Eggerthellales</taxon>
        <taxon>Eggerthellaceae</taxon>
        <taxon>Adlercreutzia</taxon>
    </lineage>
</organism>
<dbReference type="InterPro" id="IPR050116">
    <property type="entry name" value="DNA_polymerase-Y"/>
</dbReference>
<proteinExistence type="inferred from homology"/>
<sequence length="424" mass="46853">MRERVIMHIDMNAFYASVAQHLDPRLRGRAVAVAGDPERRNGIILAKSREAKACGVKTAEAIWQARQKCPGLVVVPPDYAAYKRYSRLARMIYYEYTDLVEPFGLDESWIDLTGSLQLFGGDAMLVANEISGRVKDELGLTVSVGVSWNKVFAKLGSDTDPGDGIVSITRENYRDVAWPMAASEMIYVGPATARKLRAAGYETIGDLAHAGDYFLGRRFGKIGFMLRDFANGIDGSPVRQMDPAKADVDYVVKGIGNGLTAPRDLVCESDVKALVWLLSESVSQRMRESRLRCRTVSVGVRRAGDLSGYSRQTTLRIPTCLTSDVAKLAMGLIEANQPLDEEHAIRAIHVRATNLSSMDDPLQCDIFGDAEEALRAERLDLAIDELRSRFGNRCVHRAVELTDEVMGGLDIKRDNTVHPIGFLR</sequence>
<comment type="catalytic activity">
    <reaction evidence="3 4">
        <text>DNA(n) + a 2'-deoxyribonucleoside 5'-triphosphate = DNA(n+1) + diphosphate</text>
        <dbReference type="Rhea" id="RHEA:22508"/>
        <dbReference type="Rhea" id="RHEA-COMP:17339"/>
        <dbReference type="Rhea" id="RHEA-COMP:17340"/>
        <dbReference type="ChEBI" id="CHEBI:33019"/>
        <dbReference type="ChEBI" id="CHEBI:61560"/>
        <dbReference type="ChEBI" id="CHEBI:173112"/>
        <dbReference type="EC" id="2.7.7.7"/>
    </reaction>
</comment>
<dbReference type="CDD" id="cd03586">
    <property type="entry name" value="PolY_Pol_IV_kappa"/>
    <property type="match status" value="1"/>
</dbReference>
<feature type="active site" evidence="4">
    <location>
        <position position="107"/>
    </location>
</feature>
<dbReference type="Gene3D" id="3.30.70.270">
    <property type="match status" value="1"/>
</dbReference>
<dbReference type="PANTHER" id="PTHR11076">
    <property type="entry name" value="DNA REPAIR POLYMERASE UMUC / TRANSFERASE FAMILY MEMBER"/>
    <property type="match status" value="1"/>
</dbReference>
<dbReference type="SUPFAM" id="SSF100879">
    <property type="entry name" value="Lesion bypass DNA polymerase (Y-family), little finger domain"/>
    <property type="match status" value="1"/>
</dbReference>
<dbReference type="InterPro" id="IPR001126">
    <property type="entry name" value="UmuC"/>
</dbReference>
<keyword evidence="4" id="KW-0239">DNA-directed DNA polymerase</keyword>
<keyword evidence="7" id="KW-1185">Reference proteome</keyword>
<dbReference type="Gene3D" id="3.40.1170.60">
    <property type="match status" value="1"/>
</dbReference>
<dbReference type="InterPro" id="IPR017961">
    <property type="entry name" value="DNA_pol_Y-fam_little_finger"/>
</dbReference>